<protein>
    <recommendedName>
        <fullName evidence="4">DUF3179 domain-containing protein</fullName>
    </recommendedName>
</protein>
<dbReference type="OrthoDB" id="9806357at2"/>
<dbReference type="Proteomes" id="UP000199021">
    <property type="component" value="Unassembled WGS sequence"/>
</dbReference>
<gene>
    <name evidence="2" type="ORF">SAMN05444359_106132</name>
</gene>
<feature type="signal peptide" evidence="1">
    <location>
        <begin position="1"/>
        <end position="21"/>
    </location>
</feature>
<dbReference type="PROSITE" id="PS51257">
    <property type="entry name" value="PROKAR_LIPOPROTEIN"/>
    <property type="match status" value="1"/>
</dbReference>
<dbReference type="EMBL" id="FOFB01000006">
    <property type="protein sequence ID" value="SEQ16910.1"/>
    <property type="molecule type" value="Genomic_DNA"/>
</dbReference>
<reference evidence="3" key="1">
    <citation type="submission" date="2016-10" db="EMBL/GenBank/DDBJ databases">
        <authorList>
            <person name="Varghese N."/>
            <person name="Submissions S."/>
        </authorList>
    </citation>
    <scope>NUCLEOTIDE SEQUENCE [LARGE SCALE GENOMIC DNA]</scope>
    <source>
        <strain evidence="3">DSM 24740</strain>
    </source>
</reference>
<keyword evidence="3" id="KW-1185">Reference proteome</keyword>
<dbReference type="STRING" id="478744.SAMN05444359_106132"/>
<dbReference type="RefSeq" id="WP_090166794.1">
    <property type="nucleotide sequence ID" value="NZ_FOFB01000006.1"/>
</dbReference>
<dbReference type="Pfam" id="PF11376">
    <property type="entry name" value="DUF3179"/>
    <property type="match status" value="1"/>
</dbReference>
<name>A0A1H9DTU7_9BACT</name>
<evidence type="ECO:0000313" key="2">
    <source>
        <dbReference type="EMBL" id="SEQ16910.1"/>
    </source>
</evidence>
<dbReference type="InterPro" id="IPR021516">
    <property type="entry name" value="DUF3179"/>
</dbReference>
<feature type="chain" id="PRO_5011554303" description="DUF3179 domain-containing protein" evidence="1">
    <location>
        <begin position="22"/>
        <end position="367"/>
    </location>
</feature>
<evidence type="ECO:0000313" key="3">
    <source>
        <dbReference type="Proteomes" id="UP000199021"/>
    </source>
</evidence>
<organism evidence="2 3">
    <name type="scientific">Neolewinella agarilytica</name>
    <dbReference type="NCBI Taxonomy" id="478744"/>
    <lineage>
        <taxon>Bacteria</taxon>
        <taxon>Pseudomonadati</taxon>
        <taxon>Bacteroidota</taxon>
        <taxon>Saprospiria</taxon>
        <taxon>Saprospirales</taxon>
        <taxon>Lewinellaceae</taxon>
        <taxon>Neolewinella</taxon>
    </lineage>
</organism>
<dbReference type="AlphaFoldDB" id="A0A1H9DTU7"/>
<sequence length="367" mass="40773">MKLSIYPFAILFLLFASCSGDDDVFDPRIQNPGNGNGACSFGGDWLIPRSNVFDGGPGCDGIPSLDNARFADQLSINFLTENSLLLAADDGLGKVKLYPHNILDWHEIINDEVDNQALAIVYCPLTGTGIGWDRTFGGETTSFGVSGLLYNTNIIPYDRKTGSNWSQQRMECVNGERAGETPATTNLVEVRWKDVSELFPNATVVSEQTGLSRNYTAYPYGDYRTNDNSIIFPIDTPDDRLPNKERVMGVIIDGEAKAYRFGSFSPNGWSLINDTFAGRELLVVGSQNPETMAVFDRELPDGTLLDLRLIDTDNTEFLTDQEGNVWDIFGRHLRGPRFGQRLNTPTAMMGYWFSWGTFYPGLEVFGE</sequence>
<proteinExistence type="predicted"/>
<dbReference type="InParanoid" id="A0A1H9DTU7"/>
<evidence type="ECO:0008006" key="4">
    <source>
        <dbReference type="Google" id="ProtNLM"/>
    </source>
</evidence>
<accession>A0A1H9DTU7</accession>
<evidence type="ECO:0000256" key="1">
    <source>
        <dbReference type="SAM" id="SignalP"/>
    </source>
</evidence>
<keyword evidence="1" id="KW-0732">Signal</keyword>